<dbReference type="STRING" id="1006576.DTL3_0671"/>
<keyword evidence="3" id="KW-1185">Reference proteome</keyword>
<evidence type="ECO:0000313" key="2">
    <source>
        <dbReference type="EMBL" id="CEP77981.1"/>
    </source>
</evidence>
<dbReference type="HOGENOM" id="CLU_1990551_0_0_0"/>
<gene>
    <name evidence="2" type="ORF">DTL3_0671</name>
</gene>
<dbReference type="AlphaFoldDB" id="A0A0C7NJ66"/>
<proteinExistence type="predicted"/>
<dbReference type="OrthoDB" id="47283at2"/>
<reference evidence="3" key="1">
    <citation type="submission" date="2014-11" db="EMBL/GenBank/DDBJ databases">
        <authorList>
            <person name="Wibberg D."/>
        </authorList>
    </citation>
    <scope>NUCLEOTIDE SEQUENCE [LARGE SCALE GENOMIC DNA]</scope>
    <source>
        <strain evidence="3">L3</strain>
    </source>
</reference>
<organism evidence="2 3">
    <name type="scientific">Defluviitoga tunisiensis</name>
    <dbReference type="NCBI Taxonomy" id="1006576"/>
    <lineage>
        <taxon>Bacteria</taxon>
        <taxon>Thermotogati</taxon>
        <taxon>Thermotogota</taxon>
        <taxon>Thermotogae</taxon>
        <taxon>Petrotogales</taxon>
        <taxon>Petrotogaceae</taxon>
        <taxon>Defluviitoga</taxon>
    </lineage>
</organism>
<protein>
    <submittedName>
        <fullName evidence="2">Uncharacterized protein</fullName>
    </submittedName>
</protein>
<dbReference type="EMBL" id="LN824141">
    <property type="protein sequence ID" value="CEP77981.1"/>
    <property type="molecule type" value="Genomic_DNA"/>
</dbReference>
<evidence type="ECO:0000256" key="1">
    <source>
        <dbReference type="SAM" id="Phobius"/>
    </source>
</evidence>
<dbReference type="RefSeq" id="WP_045087516.1">
    <property type="nucleotide sequence ID" value="NZ_LN824141.1"/>
</dbReference>
<dbReference type="KEGG" id="dtn:DTL3_0671"/>
<keyword evidence="1" id="KW-1133">Transmembrane helix</keyword>
<sequence length="139" mass="15663">MKYRENNTSNAGFLIMEVIVYLLIEIIFFGIVGYFVIFPIQEMFSILTERFIASEVVYKTRSASVHYGANNLNGIFSSHIIQGKVKFITNDIRYRIESNSNENLFWSSGKIVGRGGRIVNSEGKTIFNVVPVTGALTIP</sequence>
<evidence type="ECO:0000313" key="3">
    <source>
        <dbReference type="Proteomes" id="UP000032809"/>
    </source>
</evidence>
<keyword evidence="1" id="KW-0472">Membrane</keyword>
<feature type="transmembrane region" description="Helical" evidence="1">
    <location>
        <begin position="12"/>
        <end position="37"/>
    </location>
</feature>
<keyword evidence="1" id="KW-0812">Transmembrane</keyword>
<dbReference type="Proteomes" id="UP000032809">
    <property type="component" value="Chromosome I"/>
</dbReference>
<accession>A0A0C7NJ66</accession>
<name>A0A0C7NJ66_DEFTU</name>